<dbReference type="GO" id="GO:0003700">
    <property type="term" value="F:DNA-binding transcription factor activity"/>
    <property type="evidence" value="ECO:0007669"/>
    <property type="project" value="InterPro"/>
</dbReference>
<reference evidence="2" key="1">
    <citation type="submission" date="2018-02" db="EMBL/GenBank/DDBJ databases">
        <title>Genome sequencing of Solimonas sp. HR-BB.</title>
        <authorList>
            <person name="Lee Y."/>
            <person name="Jeon C.O."/>
        </authorList>
    </citation>
    <scope>NUCLEOTIDE SEQUENCE [LARGE SCALE GENOMIC DNA]</scope>
    <source>
        <strain evidence="2">HR-U</strain>
    </source>
</reference>
<dbReference type="EMBL" id="PTRA01000005">
    <property type="protein sequence ID" value="PQA54911.1"/>
    <property type="molecule type" value="Genomic_DNA"/>
</dbReference>
<dbReference type="RefSeq" id="WP_104715238.1">
    <property type="nucleotide sequence ID" value="NZ_PTRA01000005.1"/>
</dbReference>
<dbReference type="Proteomes" id="UP000239590">
    <property type="component" value="Unassembled WGS sequence"/>
</dbReference>
<dbReference type="AlphaFoldDB" id="A0A2S7IGV3"/>
<gene>
    <name evidence="1" type="ORF">C5O19_20380</name>
</gene>
<dbReference type="InterPro" id="IPR036388">
    <property type="entry name" value="WH-like_DNA-bd_sf"/>
</dbReference>
<evidence type="ECO:0000313" key="1">
    <source>
        <dbReference type="EMBL" id="PQA54911.1"/>
    </source>
</evidence>
<organism evidence="1 2">
    <name type="scientific">Siphonobacter curvatus</name>
    <dbReference type="NCBI Taxonomy" id="2094562"/>
    <lineage>
        <taxon>Bacteria</taxon>
        <taxon>Pseudomonadati</taxon>
        <taxon>Bacteroidota</taxon>
        <taxon>Cytophagia</taxon>
        <taxon>Cytophagales</taxon>
        <taxon>Cytophagaceae</taxon>
        <taxon>Siphonobacter</taxon>
    </lineage>
</organism>
<dbReference type="OrthoDB" id="9869449at2"/>
<dbReference type="SUPFAM" id="SSF46785">
    <property type="entry name" value="Winged helix' DNA-binding domain"/>
    <property type="match status" value="1"/>
</dbReference>
<proteinExistence type="predicted"/>
<name>A0A2S7IGV3_9BACT</name>
<protein>
    <recommendedName>
        <fullName evidence="3">Fur family transcriptional regulator</fullName>
    </recommendedName>
</protein>
<dbReference type="Pfam" id="PF01475">
    <property type="entry name" value="FUR"/>
    <property type="match status" value="1"/>
</dbReference>
<dbReference type="InterPro" id="IPR002481">
    <property type="entry name" value="FUR"/>
</dbReference>
<keyword evidence="2" id="KW-1185">Reference proteome</keyword>
<sequence length="98" mass="11424">MMYKTESKDSKDTLSITERIRAYGSRHGIRHSPKRNAVAMVLEKATRAMDAEQVWLQLKQEHVRISIGAVYLSLNWLVKAQLAQKKIREDRKAVFERL</sequence>
<comment type="caution">
    <text evidence="1">The sequence shown here is derived from an EMBL/GenBank/DDBJ whole genome shotgun (WGS) entry which is preliminary data.</text>
</comment>
<evidence type="ECO:0000313" key="2">
    <source>
        <dbReference type="Proteomes" id="UP000239590"/>
    </source>
</evidence>
<dbReference type="InterPro" id="IPR036390">
    <property type="entry name" value="WH_DNA-bd_sf"/>
</dbReference>
<dbReference type="Gene3D" id="1.10.10.10">
    <property type="entry name" value="Winged helix-like DNA-binding domain superfamily/Winged helix DNA-binding domain"/>
    <property type="match status" value="1"/>
</dbReference>
<evidence type="ECO:0008006" key="3">
    <source>
        <dbReference type="Google" id="ProtNLM"/>
    </source>
</evidence>
<accession>A0A2S7IGV3</accession>